<gene>
    <name evidence="2" type="ORF">IWX90DRAFT_321447</name>
</gene>
<evidence type="ECO:0000313" key="2">
    <source>
        <dbReference type="EMBL" id="KAK8157363.1"/>
    </source>
</evidence>
<feature type="compositionally biased region" description="Basic and acidic residues" evidence="1">
    <location>
        <begin position="1"/>
        <end position="12"/>
    </location>
</feature>
<feature type="region of interest" description="Disordered" evidence="1">
    <location>
        <begin position="1"/>
        <end position="33"/>
    </location>
</feature>
<name>A0ABR1XJP0_9PEZI</name>
<evidence type="ECO:0000256" key="1">
    <source>
        <dbReference type="SAM" id="MobiDB-lite"/>
    </source>
</evidence>
<feature type="region of interest" description="Disordered" evidence="1">
    <location>
        <begin position="95"/>
        <end position="165"/>
    </location>
</feature>
<protein>
    <submittedName>
        <fullName evidence="2">Uncharacterized protein</fullName>
    </submittedName>
</protein>
<proteinExistence type="predicted"/>
<evidence type="ECO:0000313" key="3">
    <source>
        <dbReference type="Proteomes" id="UP001456524"/>
    </source>
</evidence>
<sequence length="313" mass="35245">MSDKRSASHRTLETAMTAFKDPRLEVHHPVPSQPKEIVAMRHLARYEHPDDDGVKFSSTMSVLPPCAQHRRAPDHGEPPAAGYFANDFSWRAEFGARPDWCPGQDPEPEPEHDTMETSSAQQPLTPDPDLFDGLYGVTEHPKRTDSAAYVSQSHHHHHPQPQLEHERPQAYAYDGQGHGASQAYAYAGQAHGASQGHPHHHLSEPPSSYGLREAYLAQEAEPAAAEQQHHYEYRPSYSDGDYECFYFARRSSAAPPAAATTTTTTSHQQHARHNGTSRHQPSNSLVLRNVHEQNRLSPFEWRVFNQSRIHEDE</sequence>
<organism evidence="2 3">
    <name type="scientific">Phyllosticta citrichinensis</name>
    <dbReference type="NCBI Taxonomy" id="1130410"/>
    <lineage>
        <taxon>Eukaryota</taxon>
        <taxon>Fungi</taxon>
        <taxon>Dikarya</taxon>
        <taxon>Ascomycota</taxon>
        <taxon>Pezizomycotina</taxon>
        <taxon>Dothideomycetes</taxon>
        <taxon>Dothideomycetes incertae sedis</taxon>
        <taxon>Botryosphaeriales</taxon>
        <taxon>Phyllostictaceae</taxon>
        <taxon>Phyllosticta</taxon>
    </lineage>
</organism>
<reference evidence="2 3" key="1">
    <citation type="journal article" date="2022" name="G3 (Bethesda)">
        <title>Enemy or ally: a genomic approach to elucidate the lifestyle of Phyllosticta citrichinaensis.</title>
        <authorList>
            <person name="Buijs V.A."/>
            <person name="Groenewald J.Z."/>
            <person name="Haridas S."/>
            <person name="LaButti K.M."/>
            <person name="Lipzen A."/>
            <person name="Martin F.M."/>
            <person name="Barry K."/>
            <person name="Grigoriev I.V."/>
            <person name="Crous P.W."/>
            <person name="Seidl M.F."/>
        </authorList>
    </citation>
    <scope>NUCLEOTIDE SEQUENCE [LARGE SCALE GENOMIC DNA]</scope>
    <source>
        <strain evidence="2 3">CBS 129764</strain>
    </source>
</reference>
<dbReference type="EMBL" id="JBBWUH010000009">
    <property type="protein sequence ID" value="KAK8157363.1"/>
    <property type="molecule type" value="Genomic_DNA"/>
</dbReference>
<keyword evidence="3" id="KW-1185">Reference proteome</keyword>
<comment type="caution">
    <text evidence="2">The sequence shown here is derived from an EMBL/GenBank/DDBJ whole genome shotgun (WGS) entry which is preliminary data.</text>
</comment>
<feature type="region of interest" description="Disordered" evidence="1">
    <location>
        <begin position="256"/>
        <end position="284"/>
    </location>
</feature>
<feature type="compositionally biased region" description="Low complexity" evidence="1">
    <location>
        <begin position="256"/>
        <end position="268"/>
    </location>
</feature>
<dbReference type="Proteomes" id="UP001456524">
    <property type="component" value="Unassembled WGS sequence"/>
</dbReference>
<accession>A0ABR1XJP0</accession>